<keyword evidence="1" id="KW-0812">Transmembrane</keyword>
<evidence type="ECO:0000313" key="2">
    <source>
        <dbReference type="EMBL" id="QJA79080.1"/>
    </source>
</evidence>
<feature type="transmembrane region" description="Helical" evidence="1">
    <location>
        <begin position="6"/>
        <end position="26"/>
    </location>
</feature>
<feature type="transmembrane region" description="Helical" evidence="1">
    <location>
        <begin position="33"/>
        <end position="49"/>
    </location>
</feature>
<dbReference type="AlphaFoldDB" id="A0A6M3KB37"/>
<keyword evidence="1" id="KW-1133">Transmembrane helix</keyword>
<protein>
    <submittedName>
        <fullName evidence="2">Uncharacterized protein</fullName>
    </submittedName>
</protein>
<feature type="transmembrane region" description="Helical" evidence="1">
    <location>
        <begin position="105"/>
        <end position="124"/>
    </location>
</feature>
<dbReference type="EMBL" id="MT142366">
    <property type="protein sequence ID" value="QJA79080.1"/>
    <property type="molecule type" value="Genomic_DNA"/>
</dbReference>
<reference evidence="2" key="1">
    <citation type="submission" date="2020-03" db="EMBL/GenBank/DDBJ databases">
        <title>The deep terrestrial virosphere.</title>
        <authorList>
            <person name="Holmfeldt K."/>
            <person name="Nilsson E."/>
            <person name="Simone D."/>
            <person name="Lopez-Fernandez M."/>
            <person name="Wu X."/>
            <person name="de Brujin I."/>
            <person name="Lundin D."/>
            <person name="Andersson A."/>
            <person name="Bertilsson S."/>
            <person name="Dopson M."/>
        </authorList>
    </citation>
    <scope>NUCLEOTIDE SEQUENCE</scope>
    <source>
        <strain evidence="2">MM415A00945</strain>
    </source>
</reference>
<name>A0A6M3KB37_9ZZZZ</name>
<sequence>MTPSVGLFYVLLALIIVICPPKNLVGVTQLKRSFLYIVTGLISLCWIWSDGVRIDDVTIPALIWLGYYTASISWAENKIQASKDWLQNLAFVVVYFVVRDADVDVVLLLLATMGPFGLLVALIVRRKIFPSDYAAKSKSHYGKFYAIFWAMKESTYLCPIGNSWGAGCVFAVGTLASVYIMDIFTISAVGLLFCNFLGLCVCQSNGPFIAVTAGCLTYVGRFV</sequence>
<evidence type="ECO:0000256" key="1">
    <source>
        <dbReference type="SAM" id="Phobius"/>
    </source>
</evidence>
<keyword evidence="1" id="KW-0472">Membrane</keyword>
<accession>A0A6M3KB37</accession>
<gene>
    <name evidence="2" type="ORF">MM415A00945_0005</name>
</gene>
<organism evidence="2">
    <name type="scientific">viral metagenome</name>
    <dbReference type="NCBI Taxonomy" id="1070528"/>
    <lineage>
        <taxon>unclassified sequences</taxon>
        <taxon>metagenomes</taxon>
        <taxon>organismal metagenomes</taxon>
    </lineage>
</organism>
<proteinExistence type="predicted"/>